<dbReference type="GO" id="GO:0031410">
    <property type="term" value="C:cytoplasmic vesicle"/>
    <property type="evidence" value="ECO:0007669"/>
    <property type="project" value="TreeGrafter"/>
</dbReference>
<evidence type="ECO:0000256" key="1">
    <source>
        <dbReference type="ARBA" id="ARBA00000251"/>
    </source>
</evidence>
<dbReference type="AlphaFoldDB" id="A0AAV6QP08"/>
<accession>A0AAV6QP08</accession>
<proteinExistence type="inferred from homology"/>
<evidence type="ECO:0000256" key="4">
    <source>
        <dbReference type="ARBA" id="ARBA00022525"/>
    </source>
</evidence>
<keyword evidence="7 12" id="KW-0378">Hydrolase</keyword>
<evidence type="ECO:0000313" key="14">
    <source>
        <dbReference type="EMBL" id="KAG7495194.1"/>
    </source>
</evidence>
<dbReference type="PIRSF" id="PIRSF038193">
    <property type="entry name" value="Hyaluronidase"/>
    <property type="match status" value="1"/>
</dbReference>
<comment type="catalytic activity">
    <reaction evidence="1 12">
        <text>Random hydrolysis of (1-&gt;4)-linkages between N-acetyl-beta-D-glucosamine and D-glucuronate residues in hyaluronate.</text>
        <dbReference type="EC" id="3.2.1.35"/>
    </reaction>
</comment>
<evidence type="ECO:0000256" key="9">
    <source>
        <dbReference type="ARBA" id="ARBA00023180"/>
    </source>
</evidence>
<feature type="chain" id="PRO_5044715078" description="Hyaluronidase" evidence="13">
    <location>
        <begin position="22"/>
        <end position="443"/>
    </location>
</feature>
<dbReference type="InterPro" id="IPR018155">
    <property type="entry name" value="Hyaluronidase"/>
</dbReference>
<reference evidence="14 15" key="1">
    <citation type="journal article" date="2021" name="Sci. Rep.">
        <title>Chromosome anchoring in Senegalese sole (Solea senegalensis) reveals sex-associated markers and genome rearrangements in flatfish.</title>
        <authorList>
            <person name="Guerrero-Cozar I."/>
            <person name="Gomez-Garrido J."/>
            <person name="Berbel C."/>
            <person name="Martinez-Blanch J.F."/>
            <person name="Alioto T."/>
            <person name="Claros M.G."/>
            <person name="Gagnaire P.A."/>
            <person name="Manchado M."/>
        </authorList>
    </citation>
    <scope>NUCLEOTIDE SEQUENCE [LARGE SCALE GENOMIC DNA]</scope>
    <source>
        <strain evidence="14">Sse05_10M</strain>
    </source>
</reference>
<evidence type="ECO:0000256" key="7">
    <source>
        <dbReference type="ARBA" id="ARBA00022801"/>
    </source>
</evidence>
<evidence type="ECO:0000256" key="13">
    <source>
        <dbReference type="SAM" id="SignalP"/>
    </source>
</evidence>
<evidence type="ECO:0000256" key="11">
    <source>
        <dbReference type="PIRNR" id="PIRNR038193"/>
    </source>
</evidence>
<evidence type="ECO:0000256" key="8">
    <source>
        <dbReference type="ARBA" id="ARBA00023157"/>
    </source>
</evidence>
<reference evidence="14" key="2">
    <citation type="submission" date="2021-03" db="EMBL/GenBank/DDBJ databases">
        <authorList>
            <person name="Guerrero-Cozar I."/>
            <person name="Gomez-Garrido J."/>
            <person name="Berbel C."/>
            <person name="Martinez-Blanch J.F."/>
            <person name="Alioto T."/>
            <person name="Claros M.G."/>
            <person name="Gagnaire P.A."/>
            <person name="Manchado M."/>
        </authorList>
    </citation>
    <scope>NUCLEOTIDE SEQUENCE</scope>
    <source>
        <strain evidence="14">Sse05_10M</strain>
        <tissue evidence="14">Blood</tissue>
    </source>
</reference>
<dbReference type="EC" id="3.2.1.35" evidence="12"/>
<dbReference type="GO" id="GO:0030214">
    <property type="term" value="P:hyaluronan catabolic process"/>
    <property type="evidence" value="ECO:0007669"/>
    <property type="project" value="TreeGrafter"/>
</dbReference>
<dbReference type="EMBL" id="JAGKHQ010000016">
    <property type="protein sequence ID" value="KAG7495194.1"/>
    <property type="molecule type" value="Genomic_DNA"/>
</dbReference>
<dbReference type="PANTHER" id="PTHR11769:SF23">
    <property type="entry name" value="HYALURONIDASE-1"/>
    <property type="match status" value="1"/>
</dbReference>
<dbReference type="EMBL" id="JAGKHQ010000016">
    <property type="protein sequence ID" value="KAG7495193.1"/>
    <property type="molecule type" value="Genomic_DNA"/>
</dbReference>
<protein>
    <recommendedName>
        <fullName evidence="12">Hyaluronidase</fullName>
        <ecNumber evidence="12">3.2.1.35</ecNumber>
    </recommendedName>
</protein>
<evidence type="ECO:0000256" key="3">
    <source>
        <dbReference type="ARBA" id="ARBA00008871"/>
    </source>
</evidence>
<organism evidence="14 15">
    <name type="scientific">Solea senegalensis</name>
    <name type="common">Senegalese sole</name>
    <dbReference type="NCBI Taxonomy" id="28829"/>
    <lineage>
        <taxon>Eukaryota</taxon>
        <taxon>Metazoa</taxon>
        <taxon>Chordata</taxon>
        <taxon>Craniata</taxon>
        <taxon>Vertebrata</taxon>
        <taxon>Euteleostomi</taxon>
        <taxon>Actinopterygii</taxon>
        <taxon>Neopterygii</taxon>
        <taxon>Teleostei</taxon>
        <taxon>Neoteleostei</taxon>
        <taxon>Acanthomorphata</taxon>
        <taxon>Carangaria</taxon>
        <taxon>Pleuronectiformes</taxon>
        <taxon>Pleuronectoidei</taxon>
        <taxon>Soleidae</taxon>
        <taxon>Solea</taxon>
    </lineage>
</organism>
<dbReference type="Pfam" id="PF01630">
    <property type="entry name" value="Glyco_hydro_56"/>
    <property type="match status" value="1"/>
</dbReference>
<dbReference type="GO" id="GO:0005975">
    <property type="term" value="P:carbohydrate metabolic process"/>
    <property type="evidence" value="ECO:0007669"/>
    <property type="project" value="InterPro"/>
</dbReference>
<dbReference type="GO" id="GO:0004415">
    <property type="term" value="F:hyalurononglucosaminidase activity"/>
    <property type="evidence" value="ECO:0007669"/>
    <property type="project" value="UniProtKB-UniRule"/>
</dbReference>
<evidence type="ECO:0000256" key="12">
    <source>
        <dbReference type="RuleBase" id="RU610713"/>
    </source>
</evidence>
<gene>
    <name evidence="14" type="ORF">JOB18_045716</name>
</gene>
<comment type="caution">
    <text evidence="14">The sequence shown here is derived from an EMBL/GenBank/DDBJ whole genome shotgun (WGS) entry which is preliminary data.</text>
</comment>
<sequence>MSLFHVLLPLLLLNVLSLVSGLRVATSSFTQTPFLTVWNAPTVGCLSRYDVDLDLGTFNIVQNQNQTFIGENITIFYSDKLGLYPSYSSQGQAIHGGVPQNASLDEHLRVASEDIHTFIPDRDFPGMAVVDWESWRPVWERNWTSKKVYMEASKALVRSKHPDWKPAQVNAEAQKNFEEAGRKFMEETLKLGKQERPNGLWGYYGFPGCYNYQYTNHSTNYTGECPAIELKRNDELWWLWNISSALYPDIYLSVEMRGLSKEVLLYTRHRVMEAMRVGAQSTPLAPPVFPYARIVYTFTLDFLSLEHLVYTIGESAALGSAGVVLWGDLSFAKSQASCDAVKSYIDERLGSYLVNVTSAATLCSQAVCSSQGRCQRRNPGSKAYLHLDPAAWKVVSEKKPDGRSNYSVLGQMRTREVKVMKSQFQCKCFPGWGGESCSKPTQG</sequence>
<keyword evidence="4" id="KW-0964">Secreted</keyword>
<comment type="similarity">
    <text evidence="3 11 12">Belongs to the glycosyl hydrolase 56 family.</text>
</comment>
<name>A0AAV6QP08_SOLSE</name>
<dbReference type="PANTHER" id="PTHR11769">
    <property type="entry name" value="HYALURONIDASE"/>
    <property type="match status" value="1"/>
</dbReference>
<dbReference type="Proteomes" id="UP000693946">
    <property type="component" value="Linkage Group LG4"/>
</dbReference>
<feature type="signal peptide" evidence="13">
    <location>
        <begin position="1"/>
        <end position="21"/>
    </location>
</feature>
<evidence type="ECO:0000256" key="2">
    <source>
        <dbReference type="ARBA" id="ARBA00004613"/>
    </source>
</evidence>
<evidence type="ECO:0000256" key="10">
    <source>
        <dbReference type="ARBA" id="ARBA00023295"/>
    </source>
</evidence>
<dbReference type="GO" id="GO:0005576">
    <property type="term" value="C:extracellular region"/>
    <property type="evidence" value="ECO:0007669"/>
    <property type="project" value="UniProtKB-SubCell"/>
</dbReference>
<evidence type="ECO:0000313" key="15">
    <source>
        <dbReference type="Proteomes" id="UP000693946"/>
    </source>
</evidence>
<keyword evidence="6 13" id="KW-0732">Signal</keyword>
<dbReference type="FunFam" id="3.20.20.70:FF:000065">
    <property type="entry name" value="Hyaluronidase"/>
    <property type="match status" value="1"/>
</dbReference>
<keyword evidence="15" id="KW-1185">Reference proteome</keyword>
<evidence type="ECO:0000256" key="6">
    <source>
        <dbReference type="ARBA" id="ARBA00022729"/>
    </source>
</evidence>
<keyword evidence="8" id="KW-1015">Disulfide bond</keyword>
<evidence type="ECO:0000256" key="5">
    <source>
        <dbReference type="ARBA" id="ARBA00022536"/>
    </source>
</evidence>
<comment type="subcellular location">
    <subcellularLocation>
        <location evidence="2">Secreted</location>
    </subcellularLocation>
</comment>
<keyword evidence="10 12" id="KW-0326">Glycosidase</keyword>
<keyword evidence="9" id="KW-0325">Glycoprotein</keyword>
<keyword evidence="5" id="KW-0245">EGF-like domain</keyword>